<dbReference type="Gene3D" id="3.40.50.300">
    <property type="entry name" value="P-loop containing nucleotide triphosphate hydrolases"/>
    <property type="match status" value="1"/>
</dbReference>
<dbReference type="SMART" id="SM00382">
    <property type="entry name" value="AAA"/>
    <property type="match status" value="1"/>
</dbReference>
<dbReference type="GO" id="GO:0005524">
    <property type="term" value="F:ATP binding"/>
    <property type="evidence" value="ECO:0007669"/>
    <property type="project" value="UniProtKB-KW"/>
</dbReference>
<protein>
    <submittedName>
        <fullName evidence="6">ATP-binding cassette domain-containing protein</fullName>
    </submittedName>
</protein>
<name>A0A7Y8GYG0_9BURK</name>
<evidence type="ECO:0000256" key="1">
    <source>
        <dbReference type="ARBA" id="ARBA00022475"/>
    </source>
</evidence>
<dbReference type="PROSITE" id="PS50893">
    <property type="entry name" value="ABC_TRANSPORTER_2"/>
    <property type="match status" value="1"/>
</dbReference>
<evidence type="ECO:0000256" key="3">
    <source>
        <dbReference type="ARBA" id="ARBA00022840"/>
    </source>
</evidence>
<sequence>MHAIDIRDLAVKAGARTLLRLDELCITAGERVAIVGHNGAGKSTLLRVIGGLLTPTEGTVHVLGRDLQQPVPDLALRVWRSQVGQVMQGLHMVARLSARENVLIGALGRLSGWRSWSRLYPAALVAEADEALALVGLQGKGDIRTDRLSGGERQKLSIARLYLQRPRLILADEPTANLDPAAAADACQWLGSVARGATQITVVHQPALLPLLADRVIGLREGALVFDLPTADVDSARLDALYEPGAQGNRPTLDVFSRLSSSAPPATTRRPSVGTAACQPG</sequence>
<dbReference type="GO" id="GO:0016887">
    <property type="term" value="F:ATP hydrolysis activity"/>
    <property type="evidence" value="ECO:0007669"/>
    <property type="project" value="InterPro"/>
</dbReference>
<keyword evidence="3 6" id="KW-0067">ATP-binding</keyword>
<dbReference type="Pfam" id="PF00005">
    <property type="entry name" value="ABC_tran"/>
    <property type="match status" value="1"/>
</dbReference>
<evidence type="ECO:0000313" key="7">
    <source>
        <dbReference type="Proteomes" id="UP000545507"/>
    </source>
</evidence>
<reference evidence="6 7" key="1">
    <citation type="submission" date="2019-09" db="EMBL/GenBank/DDBJ databases">
        <title>Hydrogenophaga aromatica sp. nov., isolated from a para-xylene-degrading enrichment culture.</title>
        <authorList>
            <person name="Tancsics A."/>
            <person name="Banerjee S."/>
        </authorList>
    </citation>
    <scope>NUCLEOTIDE SEQUENCE [LARGE SCALE GENOMIC DNA]</scope>
    <source>
        <strain evidence="6 7">D2P1</strain>
    </source>
</reference>
<gene>
    <name evidence="6" type="ORF">F3K02_18335</name>
</gene>
<feature type="region of interest" description="Disordered" evidence="4">
    <location>
        <begin position="259"/>
        <end position="281"/>
    </location>
</feature>
<dbReference type="RefSeq" id="WP_177137081.1">
    <property type="nucleotide sequence ID" value="NZ_VYGV01000016.1"/>
</dbReference>
<accession>A0A7Y8GYG0</accession>
<keyword evidence="7" id="KW-1185">Reference proteome</keyword>
<organism evidence="6 7">
    <name type="scientific">Hydrogenophaga aromaticivorans</name>
    <dbReference type="NCBI Taxonomy" id="2610898"/>
    <lineage>
        <taxon>Bacteria</taxon>
        <taxon>Pseudomonadati</taxon>
        <taxon>Pseudomonadota</taxon>
        <taxon>Betaproteobacteria</taxon>
        <taxon>Burkholderiales</taxon>
        <taxon>Comamonadaceae</taxon>
        <taxon>Hydrogenophaga</taxon>
    </lineage>
</organism>
<keyword evidence="1" id="KW-0472">Membrane</keyword>
<evidence type="ECO:0000256" key="2">
    <source>
        <dbReference type="ARBA" id="ARBA00022741"/>
    </source>
</evidence>
<keyword evidence="2" id="KW-0547">Nucleotide-binding</keyword>
<evidence type="ECO:0000256" key="4">
    <source>
        <dbReference type="SAM" id="MobiDB-lite"/>
    </source>
</evidence>
<dbReference type="InterPro" id="IPR003439">
    <property type="entry name" value="ABC_transporter-like_ATP-bd"/>
</dbReference>
<dbReference type="PROSITE" id="PS00211">
    <property type="entry name" value="ABC_TRANSPORTER_1"/>
    <property type="match status" value="1"/>
</dbReference>
<dbReference type="PANTHER" id="PTHR24220">
    <property type="entry name" value="IMPORT ATP-BINDING PROTEIN"/>
    <property type="match status" value="1"/>
</dbReference>
<dbReference type="SUPFAM" id="SSF52540">
    <property type="entry name" value="P-loop containing nucleoside triphosphate hydrolases"/>
    <property type="match status" value="1"/>
</dbReference>
<dbReference type="InterPro" id="IPR003593">
    <property type="entry name" value="AAA+_ATPase"/>
</dbReference>
<dbReference type="AlphaFoldDB" id="A0A7Y8GYG0"/>
<dbReference type="GO" id="GO:0022857">
    <property type="term" value="F:transmembrane transporter activity"/>
    <property type="evidence" value="ECO:0007669"/>
    <property type="project" value="TreeGrafter"/>
</dbReference>
<comment type="caution">
    <text evidence="6">The sequence shown here is derived from an EMBL/GenBank/DDBJ whole genome shotgun (WGS) entry which is preliminary data.</text>
</comment>
<feature type="domain" description="ABC transporter" evidence="5">
    <location>
        <begin position="4"/>
        <end position="246"/>
    </location>
</feature>
<dbReference type="InterPro" id="IPR017871">
    <property type="entry name" value="ABC_transporter-like_CS"/>
</dbReference>
<keyword evidence="1" id="KW-1003">Cell membrane</keyword>
<dbReference type="Proteomes" id="UP000545507">
    <property type="component" value="Unassembled WGS sequence"/>
</dbReference>
<dbReference type="InterPro" id="IPR027417">
    <property type="entry name" value="P-loop_NTPase"/>
</dbReference>
<dbReference type="PANTHER" id="PTHR24220:SF659">
    <property type="entry name" value="TRANSPORTER, PUTATIVE-RELATED"/>
    <property type="match status" value="1"/>
</dbReference>
<dbReference type="InterPro" id="IPR015854">
    <property type="entry name" value="ABC_transpr_LolD-like"/>
</dbReference>
<dbReference type="EMBL" id="VYGV01000016">
    <property type="protein sequence ID" value="NWF47194.1"/>
    <property type="molecule type" value="Genomic_DNA"/>
</dbReference>
<evidence type="ECO:0000259" key="5">
    <source>
        <dbReference type="PROSITE" id="PS50893"/>
    </source>
</evidence>
<evidence type="ECO:0000313" key="6">
    <source>
        <dbReference type="EMBL" id="NWF47194.1"/>
    </source>
</evidence>
<dbReference type="GO" id="GO:0005886">
    <property type="term" value="C:plasma membrane"/>
    <property type="evidence" value="ECO:0007669"/>
    <property type="project" value="TreeGrafter"/>
</dbReference>
<proteinExistence type="predicted"/>